<sequence>MDLKWQDAEDIAIRLVEEHPETDPLTVRFTDMHTWIVALPDFKDDPKKSNEKILETIQMAWHEEYQDSKS</sequence>
<dbReference type="InterPro" id="IPR036762">
    <property type="entry name" value="IscX-like_sf"/>
</dbReference>
<dbReference type="PANTHER" id="PTHR37532:SF1">
    <property type="entry name" value="PROTEIN ISCX"/>
    <property type="match status" value="1"/>
</dbReference>
<dbReference type="Proteomes" id="UP000199032">
    <property type="component" value="Unassembled WGS sequence"/>
</dbReference>
<dbReference type="EMBL" id="CZQA01000001">
    <property type="protein sequence ID" value="CUS32481.1"/>
    <property type="molecule type" value="Genomic_DNA"/>
</dbReference>
<dbReference type="GO" id="GO:0016226">
    <property type="term" value="P:iron-sulfur cluster assembly"/>
    <property type="evidence" value="ECO:0007669"/>
    <property type="project" value="InterPro"/>
</dbReference>
<keyword evidence="2" id="KW-1185">Reference proteome</keyword>
<dbReference type="AlphaFoldDB" id="A0A0S4L474"/>
<dbReference type="GO" id="GO:0008198">
    <property type="term" value="F:ferrous iron binding"/>
    <property type="evidence" value="ECO:0007669"/>
    <property type="project" value="TreeGrafter"/>
</dbReference>
<reference evidence="1 2" key="1">
    <citation type="submission" date="2015-10" db="EMBL/GenBank/DDBJ databases">
        <authorList>
            <person name="Gilbert D.G."/>
        </authorList>
    </citation>
    <scope>NUCLEOTIDE SEQUENCE [LARGE SCALE GENOMIC DNA]</scope>
    <source>
        <strain evidence="1">COMA1</strain>
    </source>
</reference>
<dbReference type="Gene3D" id="1.10.10.600">
    <property type="entry name" value="IscX-like"/>
    <property type="match status" value="1"/>
</dbReference>
<dbReference type="Pfam" id="PF04384">
    <property type="entry name" value="Fe-S_assembly"/>
    <property type="match status" value="1"/>
</dbReference>
<accession>A0A0S4L474</accession>
<dbReference type="STRING" id="1742972.COMA1_10648"/>
<dbReference type="InterPro" id="IPR007479">
    <property type="entry name" value="ISC_FeS_clus_asmbl_IscsX"/>
</dbReference>
<evidence type="ECO:0000313" key="2">
    <source>
        <dbReference type="Proteomes" id="UP000199032"/>
    </source>
</evidence>
<protein>
    <recommendedName>
        <fullName evidence="3">Fe-S assembly protein IscX</fullName>
    </recommendedName>
</protein>
<dbReference type="OrthoDB" id="9800346at2"/>
<gene>
    <name evidence="1" type="primary">yfhJ</name>
    <name evidence="1" type="ORF">COMA1_10648</name>
</gene>
<evidence type="ECO:0000313" key="1">
    <source>
        <dbReference type="EMBL" id="CUS32481.1"/>
    </source>
</evidence>
<dbReference type="NCBIfam" id="TIGR03412">
    <property type="entry name" value="iscX_yfhJ"/>
    <property type="match status" value="1"/>
</dbReference>
<dbReference type="RefSeq" id="WP_090743607.1">
    <property type="nucleotide sequence ID" value="NZ_CZQA01000001.1"/>
</dbReference>
<proteinExistence type="predicted"/>
<dbReference type="PIRSF" id="PIRSF039003">
    <property type="entry name" value="IscX"/>
    <property type="match status" value="1"/>
</dbReference>
<dbReference type="PANTHER" id="PTHR37532">
    <property type="entry name" value="PROTEIN ISCX"/>
    <property type="match status" value="1"/>
</dbReference>
<organism evidence="1 2">
    <name type="scientific">Candidatus Nitrospira nitrosa</name>
    <dbReference type="NCBI Taxonomy" id="1742972"/>
    <lineage>
        <taxon>Bacteria</taxon>
        <taxon>Pseudomonadati</taxon>
        <taxon>Nitrospirota</taxon>
        <taxon>Nitrospiria</taxon>
        <taxon>Nitrospirales</taxon>
        <taxon>Nitrospiraceae</taxon>
        <taxon>Nitrospira</taxon>
    </lineage>
</organism>
<dbReference type="GO" id="GO:0005829">
    <property type="term" value="C:cytosol"/>
    <property type="evidence" value="ECO:0007669"/>
    <property type="project" value="TreeGrafter"/>
</dbReference>
<name>A0A0S4L474_9BACT</name>
<dbReference type="SUPFAM" id="SSF140319">
    <property type="entry name" value="IscX-like"/>
    <property type="match status" value="1"/>
</dbReference>
<evidence type="ECO:0008006" key="3">
    <source>
        <dbReference type="Google" id="ProtNLM"/>
    </source>
</evidence>